<proteinExistence type="predicted"/>
<feature type="coiled-coil region" evidence="1">
    <location>
        <begin position="45"/>
        <end position="72"/>
    </location>
</feature>
<keyword evidence="1" id="KW-0175">Coiled coil</keyword>
<dbReference type="EMBL" id="JAWDJX010000011">
    <property type="protein sequence ID" value="KAK3054602.1"/>
    <property type="molecule type" value="Genomic_DNA"/>
</dbReference>
<evidence type="ECO:0000259" key="2">
    <source>
        <dbReference type="Pfam" id="PF18585"/>
    </source>
</evidence>
<organism evidence="3 4">
    <name type="scientific">Extremus antarcticus</name>
    <dbReference type="NCBI Taxonomy" id="702011"/>
    <lineage>
        <taxon>Eukaryota</taxon>
        <taxon>Fungi</taxon>
        <taxon>Dikarya</taxon>
        <taxon>Ascomycota</taxon>
        <taxon>Pezizomycotina</taxon>
        <taxon>Dothideomycetes</taxon>
        <taxon>Dothideomycetidae</taxon>
        <taxon>Mycosphaerellales</taxon>
        <taxon>Extremaceae</taxon>
        <taxon>Extremus</taxon>
    </lineage>
</organism>
<dbReference type="Proteomes" id="UP001271007">
    <property type="component" value="Unassembled WGS sequence"/>
</dbReference>
<feature type="domain" description="Mit1 C-terminal Zn finger 2" evidence="2">
    <location>
        <begin position="1"/>
        <end position="47"/>
    </location>
</feature>
<dbReference type="Pfam" id="PF18585">
    <property type="entry name" value="zf-CCCH_6"/>
    <property type="match status" value="1"/>
</dbReference>
<dbReference type="InterPro" id="IPR040934">
    <property type="entry name" value="Znf-CCCH_6"/>
</dbReference>
<dbReference type="AlphaFoldDB" id="A0AAJ0GCT2"/>
<evidence type="ECO:0000313" key="3">
    <source>
        <dbReference type="EMBL" id="KAK3054602.1"/>
    </source>
</evidence>
<evidence type="ECO:0000313" key="4">
    <source>
        <dbReference type="Proteomes" id="UP001271007"/>
    </source>
</evidence>
<evidence type="ECO:0000256" key="1">
    <source>
        <dbReference type="SAM" id="Coils"/>
    </source>
</evidence>
<comment type="caution">
    <text evidence="3">The sequence shown here is derived from an EMBL/GenBank/DDBJ whole genome shotgun (WGS) entry which is preliminary data.</text>
</comment>
<sequence length="86" mass="10050">MAHFGSRESRVCPHMQSETQVRQMLDALAGSNEPEHLVKEAKRYLKGLKGNLVFMKKRKQDEERARKEAQYEQEYARARGPLWMAS</sequence>
<gene>
    <name evidence="3" type="ORF">LTR09_004331</name>
</gene>
<keyword evidence="4" id="KW-1185">Reference proteome</keyword>
<name>A0AAJ0GCT2_9PEZI</name>
<accession>A0AAJ0GCT2</accession>
<reference evidence="3" key="1">
    <citation type="submission" date="2023-04" db="EMBL/GenBank/DDBJ databases">
        <title>Black Yeasts Isolated from many extreme environments.</title>
        <authorList>
            <person name="Coleine C."/>
            <person name="Stajich J.E."/>
            <person name="Selbmann L."/>
        </authorList>
    </citation>
    <scope>NUCLEOTIDE SEQUENCE</scope>
    <source>
        <strain evidence="3">CCFEE 5312</strain>
    </source>
</reference>
<protein>
    <recommendedName>
        <fullName evidence="2">Mit1 C-terminal Zn finger 2 domain-containing protein</fullName>
    </recommendedName>
</protein>